<protein>
    <recommendedName>
        <fullName evidence="2">1,4-alpha-D-glucan glucanohydrolase</fullName>
    </recommendedName>
</protein>
<name>A0AAN9SQ56_PSOTE</name>
<evidence type="ECO:0000259" key="3">
    <source>
        <dbReference type="Pfam" id="PF02036"/>
    </source>
</evidence>
<evidence type="ECO:0000256" key="1">
    <source>
        <dbReference type="ARBA" id="ARBA00008061"/>
    </source>
</evidence>
<dbReference type="AlphaFoldDB" id="A0AAN9SQ56"/>
<dbReference type="Gene3D" id="3.30.1050.10">
    <property type="entry name" value="SCP2 sterol-binding domain"/>
    <property type="match status" value="1"/>
</dbReference>
<proteinExistence type="inferred from homology"/>
<evidence type="ECO:0000313" key="5">
    <source>
        <dbReference type="Proteomes" id="UP001386955"/>
    </source>
</evidence>
<dbReference type="Gene3D" id="3.20.20.80">
    <property type="entry name" value="Glycosidases"/>
    <property type="match status" value="1"/>
</dbReference>
<sequence length="186" mass="20581">MSSPMYQSHIAPKGHTNDACFSFKDEDFVKFVLGKMNSHMALLKGAMKVKESLSGAQKFTSDIKLILGWYLPGRDDTNYSDGTGNLNSGEPYEKLPLILTILTLSVVTAFDFTTKQILQYAVQGELWTLKDSNGKPPGMIDVKPENAVTFIDNHDIGTPLGKVVSILPLTLIIYQKLLVGTLSWPW</sequence>
<dbReference type="EMBL" id="JAYMYS010000003">
    <property type="protein sequence ID" value="KAK7400800.1"/>
    <property type="molecule type" value="Genomic_DNA"/>
</dbReference>
<evidence type="ECO:0000256" key="2">
    <source>
        <dbReference type="ARBA" id="ARBA00030238"/>
    </source>
</evidence>
<evidence type="ECO:0000313" key="4">
    <source>
        <dbReference type="EMBL" id="KAK7400800.1"/>
    </source>
</evidence>
<comment type="caution">
    <text evidence="4">The sequence shown here is derived from an EMBL/GenBank/DDBJ whole genome shotgun (WGS) entry which is preliminary data.</text>
</comment>
<accession>A0AAN9SQ56</accession>
<dbReference type="Pfam" id="PF02036">
    <property type="entry name" value="SCP2"/>
    <property type="match status" value="1"/>
</dbReference>
<comment type="similarity">
    <text evidence="1">Belongs to the glycosyl hydrolase 13 family.</text>
</comment>
<organism evidence="4 5">
    <name type="scientific">Psophocarpus tetragonolobus</name>
    <name type="common">Winged bean</name>
    <name type="synonym">Dolichos tetragonolobus</name>
    <dbReference type="NCBI Taxonomy" id="3891"/>
    <lineage>
        <taxon>Eukaryota</taxon>
        <taxon>Viridiplantae</taxon>
        <taxon>Streptophyta</taxon>
        <taxon>Embryophyta</taxon>
        <taxon>Tracheophyta</taxon>
        <taxon>Spermatophyta</taxon>
        <taxon>Magnoliopsida</taxon>
        <taxon>eudicotyledons</taxon>
        <taxon>Gunneridae</taxon>
        <taxon>Pentapetalae</taxon>
        <taxon>rosids</taxon>
        <taxon>fabids</taxon>
        <taxon>Fabales</taxon>
        <taxon>Fabaceae</taxon>
        <taxon>Papilionoideae</taxon>
        <taxon>50 kb inversion clade</taxon>
        <taxon>NPAAA clade</taxon>
        <taxon>indigoferoid/millettioid clade</taxon>
        <taxon>Phaseoleae</taxon>
        <taxon>Psophocarpus</taxon>
    </lineage>
</organism>
<dbReference type="InterPro" id="IPR017853">
    <property type="entry name" value="GH"/>
</dbReference>
<dbReference type="SUPFAM" id="SSF55718">
    <property type="entry name" value="SCP-like"/>
    <property type="match status" value="1"/>
</dbReference>
<dbReference type="SUPFAM" id="SSF51445">
    <property type="entry name" value="(Trans)glycosidases"/>
    <property type="match status" value="1"/>
</dbReference>
<keyword evidence="5" id="KW-1185">Reference proteome</keyword>
<dbReference type="Proteomes" id="UP001386955">
    <property type="component" value="Unassembled WGS sequence"/>
</dbReference>
<gene>
    <name evidence="4" type="ORF">VNO78_12107</name>
</gene>
<dbReference type="InterPro" id="IPR036527">
    <property type="entry name" value="SCP2_sterol-bd_dom_sf"/>
</dbReference>
<reference evidence="4 5" key="1">
    <citation type="submission" date="2024-01" db="EMBL/GenBank/DDBJ databases">
        <title>The genomes of 5 underutilized Papilionoideae crops provide insights into root nodulation and disease resistanc.</title>
        <authorList>
            <person name="Jiang F."/>
        </authorList>
    </citation>
    <scope>NUCLEOTIDE SEQUENCE [LARGE SCALE GENOMIC DNA]</scope>
    <source>
        <strain evidence="4">DUOXIRENSHENG_FW03</strain>
        <tissue evidence="4">Leaves</tissue>
    </source>
</reference>
<dbReference type="InterPro" id="IPR003033">
    <property type="entry name" value="SCP2_sterol-bd_dom"/>
</dbReference>
<dbReference type="PANTHER" id="PTHR43447">
    <property type="entry name" value="ALPHA-AMYLASE"/>
    <property type="match status" value="1"/>
</dbReference>
<feature type="domain" description="SCP2" evidence="3">
    <location>
        <begin position="14"/>
        <end position="61"/>
    </location>
</feature>